<comment type="caution">
    <text evidence="6">The sequence shown here is derived from an EMBL/GenBank/DDBJ whole genome shotgun (WGS) entry which is preliminary data.</text>
</comment>
<dbReference type="InterPro" id="IPR036938">
    <property type="entry name" value="PAP2/HPO_sf"/>
</dbReference>
<dbReference type="Proteomes" id="UP000295055">
    <property type="component" value="Unassembled WGS sequence"/>
</dbReference>
<evidence type="ECO:0000256" key="1">
    <source>
        <dbReference type="ARBA" id="ARBA00012374"/>
    </source>
</evidence>
<dbReference type="EMBL" id="SMAS01000003">
    <property type="protein sequence ID" value="TCT35780.1"/>
    <property type="molecule type" value="Genomic_DNA"/>
</dbReference>
<evidence type="ECO:0000313" key="6">
    <source>
        <dbReference type="EMBL" id="TCT35780.1"/>
    </source>
</evidence>
<feature type="domain" description="Phosphatidic acid phosphatase type 2/haloperoxidase" evidence="5">
    <location>
        <begin position="76"/>
        <end position="226"/>
    </location>
</feature>
<dbReference type="GO" id="GO:0050380">
    <property type="term" value="F:undecaprenyl-diphosphatase activity"/>
    <property type="evidence" value="ECO:0007669"/>
    <property type="project" value="UniProtKB-EC"/>
</dbReference>
<dbReference type="GO" id="GO:0005886">
    <property type="term" value="C:plasma membrane"/>
    <property type="evidence" value="ECO:0007669"/>
    <property type="project" value="TreeGrafter"/>
</dbReference>
<keyword evidence="4" id="KW-0472">Membrane</keyword>
<keyword evidence="4" id="KW-0812">Transmembrane</keyword>
<dbReference type="PANTHER" id="PTHR14969">
    <property type="entry name" value="SPHINGOSINE-1-PHOSPHATE PHOSPHOHYDROLASE"/>
    <property type="match status" value="1"/>
</dbReference>
<dbReference type="CDD" id="cd01610">
    <property type="entry name" value="PAP2_like"/>
    <property type="match status" value="1"/>
</dbReference>
<accession>A0A4R3NN54</accession>
<evidence type="ECO:0000313" key="7">
    <source>
        <dbReference type="Proteomes" id="UP000295055"/>
    </source>
</evidence>
<dbReference type="InterPro" id="IPR000326">
    <property type="entry name" value="PAP2/HPO"/>
</dbReference>
<organism evidence="6 7">
    <name type="scientific">Providencia alcalifaciens</name>
    <dbReference type="NCBI Taxonomy" id="126385"/>
    <lineage>
        <taxon>Bacteria</taxon>
        <taxon>Pseudomonadati</taxon>
        <taxon>Pseudomonadota</taxon>
        <taxon>Gammaproteobacteria</taxon>
        <taxon>Enterobacterales</taxon>
        <taxon>Morganellaceae</taxon>
        <taxon>Providencia</taxon>
    </lineage>
</organism>
<protein>
    <recommendedName>
        <fullName evidence="1">undecaprenyl-diphosphate phosphatase</fullName>
        <ecNumber evidence="1">3.6.1.27</ecNumber>
    </recommendedName>
    <alternativeName>
        <fullName evidence="2">Undecaprenyl pyrophosphate phosphatase</fullName>
    </alternativeName>
</protein>
<name>A0A4R3NN54_9GAMM</name>
<feature type="transmembrane region" description="Helical" evidence="4">
    <location>
        <begin position="211"/>
        <end position="229"/>
    </location>
</feature>
<feature type="transmembrane region" description="Helical" evidence="4">
    <location>
        <begin position="49"/>
        <end position="67"/>
    </location>
</feature>
<dbReference type="SMART" id="SM00014">
    <property type="entry name" value="acidPPc"/>
    <property type="match status" value="1"/>
</dbReference>
<dbReference type="OrthoDB" id="5586741at2"/>
<dbReference type="EC" id="3.6.1.27" evidence="1"/>
<dbReference type="Pfam" id="PF01569">
    <property type="entry name" value="PAP2"/>
    <property type="match status" value="1"/>
</dbReference>
<evidence type="ECO:0000259" key="5">
    <source>
        <dbReference type="SMART" id="SM00014"/>
    </source>
</evidence>
<keyword evidence="4" id="KW-1133">Transmembrane helix</keyword>
<dbReference type="PANTHER" id="PTHR14969:SF54">
    <property type="entry name" value="PHOSPHATIDYLGLYCEROPHOSPHATASE B"/>
    <property type="match status" value="1"/>
</dbReference>
<dbReference type="Gene3D" id="1.20.144.10">
    <property type="entry name" value="Phosphatidic acid phosphatase type 2/haloperoxidase"/>
    <property type="match status" value="1"/>
</dbReference>
<reference evidence="6 7" key="1">
    <citation type="submission" date="2019-03" db="EMBL/GenBank/DDBJ databases">
        <title>Genomic analyses of the natural microbiome of Caenorhabditis elegans.</title>
        <authorList>
            <person name="Samuel B."/>
        </authorList>
    </citation>
    <scope>NUCLEOTIDE SEQUENCE [LARGE SCALE GENOMIC DNA]</scope>
    <source>
        <strain evidence="6 7">JUb102</strain>
    </source>
</reference>
<feature type="transmembrane region" description="Helical" evidence="4">
    <location>
        <begin position="185"/>
        <end position="205"/>
    </location>
</feature>
<proteinExistence type="predicted"/>
<feature type="transmembrane region" description="Helical" evidence="4">
    <location>
        <begin position="160"/>
        <end position="178"/>
    </location>
</feature>
<dbReference type="RefSeq" id="WP_132495991.1">
    <property type="nucleotide sequence ID" value="NZ_SMAS01000003.1"/>
</dbReference>
<comment type="catalytic activity">
    <reaction evidence="3">
        <text>di-trans,octa-cis-undecaprenyl diphosphate + H2O = di-trans,octa-cis-undecaprenyl phosphate + phosphate + H(+)</text>
        <dbReference type="Rhea" id="RHEA:28094"/>
        <dbReference type="ChEBI" id="CHEBI:15377"/>
        <dbReference type="ChEBI" id="CHEBI:15378"/>
        <dbReference type="ChEBI" id="CHEBI:43474"/>
        <dbReference type="ChEBI" id="CHEBI:58405"/>
        <dbReference type="ChEBI" id="CHEBI:60392"/>
        <dbReference type="EC" id="3.6.1.27"/>
    </reaction>
</comment>
<dbReference type="AlphaFoldDB" id="A0A4R3NN54"/>
<sequence>MRKSAYLIAISVIFLLLPPIVMIVTGWQWTPEHQPSIKWLLWLTDSAGLPYSYVTFVFLTLLTLIVFRHKRNQWLKLLVVIALCILGAQGVKSLMKSAFQEPRPYVVWLEKTYQIPHQEFYDLKRGARADLIKNTVKSNTLIPKWQRKHWQAETGYSFPSGHMFFAAGWALLLIALFWQQRQYALGIIILCWAQGIGLSRMLLGMHWPLDIIASTLMSALFALLGYWIYQSRFLEK</sequence>
<gene>
    <name evidence="6" type="ORF">EC835_103234</name>
</gene>
<dbReference type="SUPFAM" id="SSF48317">
    <property type="entry name" value="Acid phosphatase/Vanadium-dependent haloperoxidase"/>
    <property type="match status" value="1"/>
</dbReference>
<evidence type="ECO:0000256" key="4">
    <source>
        <dbReference type="SAM" id="Phobius"/>
    </source>
</evidence>
<evidence type="ECO:0000256" key="3">
    <source>
        <dbReference type="ARBA" id="ARBA00047594"/>
    </source>
</evidence>
<feature type="transmembrane region" description="Helical" evidence="4">
    <location>
        <begin position="7"/>
        <end position="29"/>
    </location>
</feature>
<feature type="transmembrane region" description="Helical" evidence="4">
    <location>
        <begin position="74"/>
        <end position="91"/>
    </location>
</feature>
<evidence type="ECO:0000256" key="2">
    <source>
        <dbReference type="ARBA" id="ARBA00032707"/>
    </source>
</evidence>